<gene>
    <name evidence="3" type="ORF">X943_003706</name>
</gene>
<dbReference type="SUPFAM" id="SSF52833">
    <property type="entry name" value="Thioredoxin-like"/>
    <property type="match status" value="1"/>
</dbReference>
<keyword evidence="1" id="KW-0812">Transmembrane</keyword>
<protein>
    <recommendedName>
        <fullName evidence="2">Thioredoxin domain-containing protein</fullName>
    </recommendedName>
</protein>
<reference evidence="3" key="2">
    <citation type="submission" date="2021-05" db="EMBL/GenBank/DDBJ databases">
        <authorList>
            <person name="Pain A."/>
        </authorList>
    </citation>
    <scope>NUCLEOTIDE SEQUENCE</scope>
    <source>
        <strain evidence="3">1802A</strain>
    </source>
</reference>
<keyword evidence="4" id="KW-1185">Reference proteome</keyword>
<reference evidence="3" key="1">
    <citation type="journal article" date="2014" name="Nucleic Acids Res.">
        <title>The evolutionary dynamics of variant antigen genes in Babesia reveal a history of genomic innovation underlying host-parasite interaction.</title>
        <authorList>
            <person name="Jackson A.P."/>
            <person name="Otto T.D."/>
            <person name="Darby A."/>
            <person name="Ramaprasad A."/>
            <person name="Xia D."/>
            <person name="Echaide I.E."/>
            <person name="Farber M."/>
            <person name="Gahlot S."/>
            <person name="Gamble J."/>
            <person name="Gupta D."/>
            <person name="Gupta Y."/>
            <person name="Jackson L."/>
            <person name="Malandrin L."/>
            <person name="Malas T.B."/>
            <person name="Moussa E."/>
            <person name="Nair M."/>
            <person name="Reid A.J."/>
            <person name="Sanders M."/>
            <person name="Sharma J."/>
            <person name="Tracey A."/>
            <person name="Quail M.A."/>
            <person name="Weir W."/>
            <person name="Wastling J.M."/>
            <person name="Hall N."/>
            <person name="Willadsen P."/>
            <person name="Lingelbach K."/>
            <person name="Shiels B."/>
            <person name="Tait A."/>
            <person name="Berriman M."/>
            <person name="Allred D.R."/>
            <person name="Pain A."/>
        </authorList>
    </citation>
    <scope>NUCLEOTIDE SEQUENCE</scope>
    <source>
        <strain evidence="3">1802A</strain>
    </source>
</reference>
<organism evidence="3 4">
    <name type="scientific">Babesia divergens</name>
    <dbReference type="NCBI Taxonomy" id="32595"/>
    <lineage>
        <taxon>Eukaryota</taxon>
        <taxon>Sar</taxon>
        <taxon>Alveolata</taxon>
        <taxon>Apicomplexa</taxon>
        <taxon>Aconoidasida</taxon>
        <taxon>Piroplasmida</taxon>
        <taxon>Babesiidae</taxon>
        <taxon>Babesia</taxon>
    </lineage>
</organism>
<comment type="caution">
    <text evidence="3">The sequence shown here is derived from an EMBL/GenBank/DDBJ whole genome shotgun (WGS) entry which is preliminary data.</text>
</comment>
<dbReference type="InterPro" id="IPR013766">
    <property type="entry name" value="Thioredoxin_domain"/>
</dbReference>
<dbReference type="Gene3D" id="3.40.30.10">
    <property type="entry name" value="Glutaredoxin"/>
    <property type="match status" value="1"/>
</dbReference>
<sequence length="387" mass="44703">MRLFSTNSEAKRRLPRILRFVGGSTLALSGCGLYYAYREDMIPFISPLPLQQIDEKGFESADDLVVVLLGSRKRSQYPKVQIENLKSILPKGIRLYYTVKDGSDNCKPSLMLYKGMRKQFYGNTDLTDKSQCDNLAAEMATFFKPLSQDYTTLKQDPNIPEYVTYDTFHEKVTKEAKPNGPIVVQLYEESCFLCFLMRPFINSINRHLKDIKSPVRIKRLNIERNDFPKGCHVTRATPTFILYDGEPRGTRWSEFKPQEFVTKIVEVAKLNPKSQTYLESLSEDISRRFMLFGRWAKWMAQSQTIQESVLTKRQVDRDAVYSRAIKILMDLDMGKTDDLETNLKYLECEINSAEQDCIAIAQIQAREIIRVEGRRNTITKPQQCSNS</sequence>
<dbReference type="AlphaFoldDB" id="A0AAD9GKR4"/>
<dbReference type="EMBL" id="JAHBMH010000007">
    <property type="protein sequence ID" value="KAK1939826.1"/>
    <property type="molecule type" value="Genomic_DNA"/>
</dbReference>
<dbReference type="PROSITE" id="PS51257">
    <property type="entry name" value="PROKAR_LIPOPROTEIN"/>
    <property type="match status" value="1"/>
</dbReference>
<keyword evidence="1" id="KW-0472">Membrane</keyword>
<proteinExistence type="predicted"/>
<accession>A0AAD9GKR4</accession>
<evidence type="ECO:0000313" key="4">
    <source>
        <dbReference type="Proteomes" id="UP001195914"/>
    </source>
</evidence>
<dbReference type="Pfam" id="PF00085">
    <property type="entry name" value="Thioredoxin"/>
    <property type="match status" value="1"/>
</dbReference>
<name>A0AAD9GKR4_BABDI</name>
<feature type="domain" description="Thioredoxin" evidence="2">
    <location>
        <begin position="163"/>
        <end position="255"/>
    </location>
</feature>
<dbReference type="InterPro" id="IPR036249">
    <property type="entry name" value="Thioredoxin-like_sf"/>
</dbReference>
<evidence type="ECO:0000313" key="3">
    <source>
        <dbReference type="EMBL" id="KAK1939826.1"/>
    </source>
</evidence>
<feature type="transmembrane region" description="Helical" evidence="1">
    <location>
        <begin position="20"/>
        <end position="37"/>
    </location>
</feature>
<dbReference type="Proteomes" id="UP001195914">
    <property type="component" value="Unassembled WGS sequence"/>
</dbReference>
<evidence type="ECO:0000256" key="1">
    <source>
        <dbReference type="SAM" id="Phobius"/>
    </source>
</evidence>
<dbReference type="CDD" id="cd02947">
    <property type="entry name" value="TRX_family"/>
    <property type="match status" value="1"/>
</dbReference>
<keyword evidence="1" id="KW-1133">Transmembrane helix</keyword>
<evidence type="ECO:0000259" key="2">
    <source>
        <dbReference type="Pfam" id="PF00085"/>
    </source>
</evidence>